<dbReference type="GeneID" id="96283364"/>
<dbReference type="SUPFAM" id="SSF140453">
    <property type="entry name" value="EsxAB dimer-like"/>
    <property type="match status" value="1"/>
</dbReference>
<evidence type="ECO:0008006" key="3">
    <source>
        <dbReference type="Google" id="ProtNLM"/>
    </source>
</evidence>
<dbReference type="AlphaFoldDB" id="A0A640UNA2"/>
<gene>
    <name evidence="1" type="ORF">Stube_22310</name>
</gene>
<dbReference type="RefSeq" id="WP_159743596.1">
    <property type="nucleotide sequence ID" value="NZ_BLIR01000001.1"/>
</dbReference>
<proteinExistence type="predicted"/>
<dbReference type="Proteomes" id="UP000431826">
    <property type="component" value="Unassembled WGS sequence"/>
</dbReference>
<organism evidence="1 2">
    <name type="scientific">Streptomyces tubercidicus</name>
    <dbReference type="NCBI Taxonomy" id="47759"/>
    <lineage>
        <taxon>Bacteria</taxon>
        <taxon>Bacillati</taxon>
        <taxon>Actinomycetota</taxon>
        <taxon>Actinomycetes</taxon>
        <taxon>Kitasatosporales</taxon>
        <taxon>Streptomycetaceae</taxon>
        <taxon>Streptomyces</taxon>
    </lineage>
</organism>
<dbReference type="GO" id="GO:0009306">
    <property type="term" value="P:protein secretion"/>
    <property type="evidence" value="ECO:0007669"/>
    <property type="project" value="InterPro"/>
</dbReference>
<keyword evidence="2" id="KW-1185">Reference proteome</keyword>
<comment type="caution">
    <text evidence="1">The sequence shown here is derived from an EMBL/GenBank/DDBJ whole genome shotgun (WGS) entry which is preliminary data.</text>
</comment>
<evidence type="ECO:0000313" key="1">
    <source>
        <dbReference type="EMBL" id="GFE37558.1"/>
    </source>
</evidence>
<accession>A0A640UNA2</accession>
<sequence>MTHEHFSVHPDKLRTLSTDFKHVNDRLEGQVKQFADKAENVDSAFGVLSESTEALAKYVDMTRATVTSLQQLRKQLSGYAAGLNHTAANYEHTDAGQANAFKGA</sequence>
<dbReference type="EMBL" id="BLIR01000001">
    <property type="protein sequence ID" value="GFE37558.1"/>
    <property type="molecule type" value="Genomic_DNA"/>
</dbReference>
<dbReference type="Gene3D" id="1.10.287.1060">
    <property type="entry name" value="ESAT-6-like"/>
    <property type="match status" value="1"/>
</dbReference>
<dbReference type="OrthoDB" id="4229588at2"/>
<dbReference type="Pfam" id="PF10824">
    <property type="entry name" value="T7SS_ESX_EspC"/>
    <property type="match status" value="1"/>
</dbReference>
<dbReference type="InterPro" id="IPR036689">
    <property type="entry name" value="ESAT-6-like_sf"/>
</dbReference>
<reference evidence="1 2" key="1">
    <citation type="submission" date="2019-12" db="EMBL/GenBank/DDBJ databases">
        <title>Whole genome shotgun sequence of Streptomyces tubercidicus NBRC 13090.</title>
        <authorList>
            <person name="Ichikawa N."/>
            <person name="Kimura A."/>
            <person name="Kitahashi Y."/>
            <person name="Komaki H."/>
            <person name="Tamura T."/>
        </authorList>
    </citation>
    <scope>NUCLEOTIDE SEQUENCE [LARGE SCALE GENOMIC DNA]</scope>
    <source>
        <strain evidence="1 2">NBRC 13090</strain>
    </source>
</reference>
<evidence type="ECO:0000313" key="2">
    <source>
        <dbReference type="Proteomes" id="UP000431826"/>
    </source>
</evidence>
<protein>
    <recommendedName>
        <fullName evidence="3">ESX-1 secretion-associated protein</fullName>
    </recommendedName>
</protein>
<dbReference type="InterPro" id="IPR022536">
    <property type="entry name" value="EspC"/>
</dbReference>
<name>A0A640UNA2_9ACTN</name>